<evidence type="ECO:0000313" key="2">
    <source>
        <dbReference type="Proteomes" id="UP001163603"/>
    </source>
</evidence>
<proteinExistence type="predicted"/>
<dbReference type="EMBL" id="CM047739">
    <property type="protein sequence ID" value="KAJ0042866.1"/>
    <property type="molecule type" value="Genomic_DNA"/>
</dbReference>
<gene>
    <name evidence="1" type="ORF">Pint_17532</name>
</gene>
<reference evidence="2" key="1">
    <citation type="journal article" date="2023" name="G3 (Bethesda)">
        <title>Genome assembly and association tests identify interacting loci associated with vigor, precocity, and sex in interspecific pistachio rootstocks.</title>
        <authorList>
            <person name="Palmer W."/>
            <person name="Jacygrad E."/>
            <person name="Sagayaradj S."/>
            <person name="Cavanaugh K."/>
            <person name="Han R."/>
            <person name="Bertier L."/>
            <person name="Beede B."/>
            <person name="Kafkas S."/>
            <person name="Golino D."/>
            <person name="Preece J."/>
            <person name="Michelmore R."/>
        </authorList>
    </citation>
    <scope>NUCLEOTIDE SEQUENCE [LARGE SCALE GENOMIC DNA]</scope>
</reference>
<keyword evidence="2" id="KW-1185">Reference proteome</keyword>
<protein>
    <submittedName>
        <fullName evidence="1">Uncharacterized protein</fullName>
    </submittedName>
</protein>
<evidence type="ECO:0000313" key="1">
    <source>
        <dbReference type="EMBL" id="KAJ0042866.1"/>
    </source>
</evidence>
<name>A0ACC0YY78_9ROSI</name>
<sequence>MLFNAVFLLLCYFASPLNDEGNALMAMKVSFSNVDNVFLDWDDVHNSGLCSRRGVFCDNATLVYDVRDVLMTRGDFSPYGSG</sequence>
<organism evidence="1 2">
    <name type="scientific">Pistacia integerrima</name>
    <dbReference type="NCBI Taxonomy" id="434235"/>
    <lineage>
        <taxon>Eukaryota</taxon>
        <taxon>Viridiplantae</taxon>
        <taxon>Streptophyta</taxon>
        <taxon>Embryophyta</taxon>
        <taxon>Tracheophyta</taxon>
        <taxon>Spermatophyta</taxon>
        <taxon>Magnoliopsida</taxon>
        <taxon>eudicotyledons</taxon>
        <taxon>Gunneridae</taxon>
        <taxon>Pentapetalae</taxon>
        <taxon>rosids</taxon>
        <taxon>malvids</taxon>
        <taxon>Sapindales</taxon>
        <taxon>Anacardiaceae</taxon>
        <taxon>Pistacia</taxon>
    </lineage>
</organism>
<comment type="caution">
    <text evidence="1">The sequence shown here is derived from an EMBL/GenBank/DDBJ whole genome shotgun (WGS) entry which is preliminary data.</text>
</comment>
<accession>A0ACC0YY78</accession>
<dbReference type="Proteomes" id="UP001163603">
    <property type="component" value="Chromosome 4"/>
</dbReference>